<accession>A0ABD3IN53</accession>
<name>A0ABD3IN53_EUCGL</name>
<dbReference type="Pfam" id="PF13947">
    <property type="entry name" value="GUB_WAK_bind"/>
    <property type="match status" value="1"/>
</dbReference>
<dbReference type="EMBL" id="JBJKBG010000011">
    <property type="protein sequence ID" value="KAL3714461.1"/>
    <property type="molecule type" value="Genomic_DNA"/>
</dbReference>
<keyword evidence="9" id="KW-1185">Reference proteome</keyword>
<feature type="chain" id="PRO_5044879821" description="Wall-associated receptor kinase galacturonan-binding domain-containing protein" evidence="6">
    <location>
        <begin position="24"/>
        <end position="257"/>
    </location>
</feature>
<evidence type="ECO:0000256" key="6">
    <source>
        <dbReference type="SAM" id="SignalP"/>
    </source>
</evidence>
<evidence type="ECO:0000256" key="1">
    <source>
        <dbReference type="ARBA" id="ARBA00004167"/>
    </source>
</evidence>
<keyword evidence="2" id="KW-0812">Transmembrane</keyword>
<evidence type="ECO:0000313" key="8">
    <source>
        <dbReference type="EMBL" id="KAL3714461.1"/>
    </source>
</evidence>
<dbReference type="PANTHER" id="PTHR33138:SF1">
    <property type="entry name" value="OS01G0113900 PROTEIN"/>
    <property type="match status" value="1"/>
</dbReference>
<keyword evidence="5" id="KW-0472">Membrane</keyword>
<dbReference type="Proteomes" id="UP001634007">
    <property type="component" value="Unassembled WGS sequence"/>
</dbReference>
<organism evidence="8 9">
    <name type="scientific">Eucalyptus globulus</name>
    <name type="common">Tasmanian blue gum</name>
    <dbReference type="NCBI Taxonomy" id="34317"/>
    <lineage>
        <taxon>Eukaryota</taxon>
        <taxon>Viridiplantae</taxon>
        <taxon>Streptophyta</taxon>
        <taxon>Embryophyta</taxon>
        <taxon>Tracheophyta</taxon>
        <taxon>Spermatophyta</taxon>
        <taxon>Magnoliopsida</taxon>
        <taxon>eudicotyledons</taxon>
        <taxon>Gunneridae</taxon>
        <taxon>Pentapetalae</taxon>
        <taxon>rosids</taxon>
        <taxon>malvids</taxon>
        <taxon>Myrtales</taxon>
        <taxon>Myrtaceae</taxon>
        <taxon>Myrtoideae</taxon>
        <taxon>Eucalypteae</taxon>
        <taxon>Eucalyptus</taxon>
    </lineage>
</organism>
<feature type="domain" description="Wall-associated receptor kinase galacturonan-binding" evidence="7">
    <location>
        <begin position="31"/>
        <end position="93"/>
    </location>
</feature>
<comment type="caution">
    <text evidence="8">The sequence shown here is derived from an EMBL/GenBank/DDBJ whole genome shotgun (WGS) entry which is preliminary data.</text>
</comment>
<dbReference type="AlphaFoldDB" id="A0ABD3IN53"/>
<comment type="subcellular location">
    <subcellularLocation>
        <location evidence="1">Membrane</location>
        <topology evidence="1">Single-pass membrane protein</topology>
    </subcellularLocation>
</comment>
<evidence type="ECO:0000256" key="3">
    <source>
        <dbReference type="ARBA" id="ARBA00022729"/>
    </source>
</evidence>
<dbReference type="InterPro" id="IPR025287">
    <property type="entry name" value="WAK_GUB"/>
</dbReference>
<gene>
    <name evidence="8" type="ORF">ACJRO7_006388</name>
</gene>
<dbReference type="PANTHER" id="PTHR33138">
    <property type="entry name" value="OS01G0690200 PROTEIN"/>
    <property type="match status" value="1"/>
</dbReference>
<evidence type="ECO:0000259" key="7">
    <source>
        <dbReference type="Pfam" id="PF13947"/>
    </source>
</evidence>
<dbReference type="GO" id="GO:0016020">
    <property type="term" value="C:membrane"/>
    <property type="evidence" value="ECO:0007669"/>
    <property type="project" value="UniProtKB-SubCell"/>
</dbReference>
<evidence type="ECO:0000256" key="4">
    <source>
        <dbReference type="ARBA" id="ARBA00022989"/>
    </source>
</evidence>
<keyword evidence="3 6" id="KW-0732">Signal</keyword>
<evidence type="ECO:0000313" key="9">
    <source>
        <dbReference type="Proteomes" id="UP001634007"/>
    </source>
</evidence>
<evidence type="ECO:0000256" key="2">
    <source>
        <dbReference type="ARBA" id="ARBA00022692"/>
    </source>
</evidence>
<sequence length="257" mass="29251">MHKDQQLLLLLFLLFLLLPQSFSIPIENNRCTTSCGEIANISYPFRLKGDEEVCGDPNYELAYVNNRTVLDLYSSQYHVSFIDYTNYTIRVVDVELQKGNCSSLPLHSLSCSSFLNDKSNLYKCGGYWYNDRELSKTVSIVNCTKAVASQLYIDASSCLDGVEFSKFSGTRRQLYAMVDANVSNMESACTIEHMAMIPGWADGDNLRSYAQIHDLMVYGFELSWLPIACKKYCRHYFVCDINDKHQIQCSAKNGNNF</sequence>
<keyword evidence="4" id="KW-1133">Transmembrane helix</keyword>
<proteinExistence type="predicted"/>
<evidence type="ECO:0000256" key="5">
    <source>
        <dbReference type="ARBA" id="ARBA00023136"/>
    </source>
</evidence>
<reference evidence="8 9" key="1">
    <citation type="submission" date="2024-11" db="EMBL/GenBank/DDBJ databases">
        <title>Chromosome-level genome assembly of Eucalyptus globulus Labill. provides insights into its genome evolution.</title>
        <authorList>
            <person name="Li X."/>
        </authorList>
    </citation>
    <scope>NUCLEOTIDE SEQUENCE [LARGE SCALE GENOMIC DNA]</scope>
    <source>
        <strain evidence="8">CL2024</strain>
        <tissue evidence="8">Fresh tender leaves</tissue>
    </source>
</reference>
<protein>
    <recommendedName>
        <fullName evidence="7">Wall-associated receptor kinase galacturonan-binding domain-containing protein</fullName>
    </recommendedName>
</protein>
<feature type="signal peptide" evidence="6">
    <location>
        <begin position="1"/>
        <end position="23"/>
    </location>
</feature>